<gene>
    <name evidence="14" type="ORF">GFH48_13720</name>
</gene>
<evidence type="ECO:0000256" key="6">
    <source>
        <dbReference type="ARBA" id="ARBA00022840"/>
    </source>
</evidence>
<evidence type="ECO:0000256" key="4">
    <source>
        <dbReference type="ARBA" id="ARBA00022692"/>
    </source>
</evidence>
<evidence type="ECO:0000313" key="14">
    <source>
        <dbReference type="EMBL" id="QFZ74174.1"/>
    </source>
</evidence>
<dbReference type="KEGG" id="sfy:GFH48_13720"/>
<keyword evidence="3" id="KW-1003">Cell membrane</keyword>
<keyword evidence="8 11" id="KW-0472">Membrane</keyword>
<dbReference type="InterPro" id="IPR017871">
    <property type="entry name" value="ABC_transporter-like_CS"/>
</dbReference>
<feature type="domain" description="ABC transmembrane type-1" evidence="13">
    <location>
        <begin position="77"/>
        <end position="362"/>
    </location>
</feature>
<evidence type="ECO:0000256" key="5">
    <source>
        <dbReference type="ARBA" id="ARBA00022741"/>
    </source>
</evidence>
<dbReference type="EMBL" id="CP045643">
    <property type="protein sequence ID" value="QFZ74174.1"/>
    <property type="molecule type" value="Genomic_DNA"/>
</dbReference>
<dbReference type="PANTHER" id="PTHR43394">
    <property type="entry name" value="ATP-DEPENDENT PERMEASE MDL1, MITOCHONDRIAL"/>
    <property type="match status" value="1"/>
</dbReference>
<dbReference type="GO" id="GO:0005524">
    <property type="term" value="F:ATP binding"/>
    <property type="evidence" value="ECO:0007669"/>
    <property type="project" value="UniProtKB-KW"/>
</dbReference>
<evidence type="ECO:0000256" key="7">
    <source>
        <dbReference type="ARBA" id="ARBA00022989"/>
    </source>
</evidence>
<keyword evidence="4 11" id="KW-0812">Transmembrane</keyword>
<evidence type="ECO:0000256" key="9">
    <source>
        <dbReference type="ARBA" id="ARBA00061644"/>
    </source>
</evidence>
<dbReference type="SUPFAM" id="SSF90123">
    <property type="entry name" value="ABC transporter transmembrane region"/>
    <property type="match status" value="1"/>
</dbReference>
<accession>A0A5Q0LBG1</accession>
<feature type="transmembrane region" description="Helical" evidence="11">
    <location>
        <begin position="330"/>
        <end position="347"/>
    </location>
</feature>
<organism evidence="14 15">
    <name type="scientific">Streptomyces fagopyri</name>
    <dbReference type="NCBI Taxonomy" id="2662397"/>
    <lineage>
        <taxon>Bacteria</taxon>
        <taxon>Bacillati</taxon>
        <taxon>Actinomycetota</taxon>
        <taxon>Actinomycetes</taxon>
        <taxon>Kitasatosporales</taxon>
        <taxon>Streptomycetaceae</taxon>
        <taxon>Streptomyces</taxon>
    </lineage>
</organism>
<proteinExistence type="inferred from homology"/>
<protein>
    <submittedName>
        <fullName evidence="14">ATP-binding cassette domain-containing protein</fullName>
    </submittedName>
</protein>
<feature type="compositionally biased region" description="Basic and acidic residues" evidence="10">
    <location>
        <begin position="9"/>
        <end position="30"/>
    </location>
</feature>
<evidence type="ECO:0000256" key="8">
    <source>
        <dbReference type="ARBA" id="ARBA00023136"/>
    </source>
</evidence>
<dbReference type="PROSITE" id="PS00211">
    <property type="entry name" value="ABC_TRANSPORTER_1"/>
    <property type="match status" value="1"/>
</dbReference>
<dbReference type="PANTHER" id="PTHR43394:SF1">
    <property type="entry name" value="ATP-BINDING CASSETTE SUB-FAMILY B MEMBER 10, MITOCHONDRIAL"/>
    <property type="match status" value="1"/>
</dbReference>
<dbReference type="Gene3D" id="1.20.1560.10">
    <property type="entry name" value="ABC transporter type 1, transmembrane domain"/>
    <property type="match status" value="1"/>
</dbReference>
<dbReference type="GO" id="GO:0016887">
    <property type="term" value="F:ATP hydrolysis activity"/>
    <property type="evidence" value="ECO:0007669"/>
    <property type="project" value="InterPro"/>
</dbReference>
<dbReference type="Gene3D" id="3.40.50.300">
    <property type="entry name" value="P-loop containing nucleotide triphosphate hydrolases"/>
    <property type="match status" value="1"/>
</dbReference>
<evidence type="ECO:0000313" key="15">
    <source>
        <dbReference type="Proteomes" id="UP000326179"/>
    </source>
</evidence>
<comment type="subcellular location">
    <subcellularLocation>
        <location evidence="1">Cell membrane</location>
        <topology evidence="1">Multi-pass membrane protein</topology>
    </subcellularLocation>
</comment>
<keyword evidence="15" id="KW-1185">Reference proteome</keyword>
<dbReference type="SUPFAM" id="SSF52540">
    <property type="entry name" value="P-loop containing nucleoside triphosphate hydrolases"/>
    <property type="match status" value="1"/>
</dbReference>
<feature type="transmembrane region" description="Helical" evidence="11">
    <location>
        <begin position="113"/>
        <end position="137"/>
    </location>
</feature>
<dbReference type="InterPro" id="IPR003439">
    <property type="entry name" value="ABC_transporter-like_ATP-bd"/>
</dbReference>
<dbReference type="Pfam" id="PF00005">
    <property type="entry name" value="ABC_tran"/>
    <property type="match status" value="1"/>
</dbReference>
<evidence type="ECO:0000256" key="2">
    <source>
        <dbReference type="ARBA" id="ARBA00022448"/>
    </source>
</evidence>
<dbReference type="GO" id="GO:0005886">
    <property type="term" value="C:plasma membrane"/>
    <property type="evidence" value="ECO:0007669"/>
    <property type="project" value="UniProtKB-SubCell"/>
</dbReference>
<evidence type="ECO:0000256" key="10">
    <source>
        <dbReference type="SAM" id="MobiDB-lite"/>
    </source>
</evidence>
<evidence type="ECO:0000256" key="3">
    <source>
        <dbReference type="ARBA" id="ARBA00022475"/>
    </source>
</evidence>
<keyword evidence="7 11" id="KW-1133">Transmembrane helix</keyword>
<evidence type="ECO:0000259" key="12">
    <source>
        <dbReference type="PROSITE" id="PS50893"/>
    </source>
</evidence>
<dbReference type="GO" id="GO:0015421">
    <property type="term" value="F:ABC-type oligopeptide transporter activity"/>
    <property type="evidence" value="ECO:0007669"/>
    <property type="project" value="TreeGrafter"/>
</dbReference>
<dbReference type="InterPro" id="IPR039421">
    <property type="entry name" value="Type_1_exporter"/>
</dbReference>
<evidence type="ECO:0000259" key="13">
    <source>
        <dbReference type="PROSITE" id="PS50929"/>
    </source>
</evidence>
<dbReference type="CDD" id="cd18546">
    <property type="entry name" value="ABC_6TM_Rv0194_D2_like"/>
    <property type="match status" value="1"/>
</dbReference>
<sequence length="641" mass="69093">MTAPTTTAPDREPGGESREEPGTEPREEPGTRSGRKGPAPEAERHQDPFDRDTLPTPPGATATLLRSLLAPLRARVVVTTVLLLLQQAAVQAGPLLVAYAIDRAVPALRRGDHGPLVAVGVTYLLCALVAGGLQYAFIGASARVNQDVLLDLRGRIFRHAQALSVDFHERYTSGRLISRSTTDVESLRELLSEGLQELITVVLSFVYISAMLLWLDLGLGALAVASFVPLHLLVRVYRRRAGRIYRLRSTAIAAVIVKFAETMNGIRPVRAFRREDVNDAEFRILNKRHEHTNGDALLEMARYVVGSRLVANTAVAAIVLWGAYRVASGSLALGVLAAAVLYLRRLYDPIDRLGMFLNSYQSAAASLEKIAGLLAQTPSVPEPAAPRQLPALASGQPGRSVVFEDVRFAYRTGGEVLPAFSLALPAGQTVAVVGSTGAGKSTLAKLLARFYDPSDGRVLLDGVDLRELSVPELRRGVVMVTQEAFLFSGTVAENIAIGRSDASREEIERAAKAIGAHDFISALPEGYDTDVRKRGGRISAGQRQLVAFARALLADPAVLILDEATSSLDVPGERAVQRAMLTVLRGRTAVVIAHRLSTVEIADRVLVMEHGRIVEDGAPAELVTSTGRFADLHRAWRDSLV</sequence>
<keyword evidence="2" id="KW-0813">Transport</keyword>
<keyword evidence="5" id="KW-0547">Nucleotide-binding</keyword>
<dbReference type="PROSITE" id="PS50929">
    <property type="entry name" value="ABC_TM1F"/>
    <property type="match status" value="1"/>
</dbReference>
<comment type="similarity">
    <text evidence="9">Belongs to the ABC transporter superfamily. Lipid exporter (TC 3.A.1.106) family.</text>
</comment>
<dbReference type="Proteomes" id="UP000326179">
    <property type="component" value="Chromosome"/>
</dbReference>
<dbReference type="PROSITE" id="PS50893">
    <property type="entry name" value="ABC_TRANSPORTER_2"/>
    <property type="match status" value="1"/>
</dbReference>
<feature type="transmembrane region" description="Helical" evidence="11">
    <location>
        <begin position="221"/>
        <end position="238"/>
    </location>
</feature>
<feature type="region of interest" description="Disordered" evidence="10">
    <location>
        <begin position="1"/>
        <end position="58"/>
    </location>
</feature>
<dbReference type="AlphaFoldDB" id="A0A5Q0LBG1"/>
<dbReference type="InterPro" id="IPR011527">
    <property type="entry name" value="ABC1_TM_dom"/>
</dbReference>
<evidence type="ECO:0000256" key="11">
    <source>
        <dbReference type="SAM" id="Phobius"/>
    </source>
</evidence>
<dbReference type="SMART" id="SM00382">
    <property type="entry name" value="AAA"/>
    <property type="match status" value="1"/>
</dbReference>
<dbReference type="InterPro" id="IPR036640">
    <property type="entry name" value="ABC1_TM_sf"/>
</dbReference>
<reference evidence="14 15" key="1">
    <citation type="submission" date="2019-10" db="EMBL/GenBank/DDBJ databases">
        <title>A novel species.</title>
        <authorList>
            <person name="Gao J."/>
        </authorList>
    </citation>
    <scope>NUCLEOTIDE SEQUENCE [LARGE SCALE GENOMIC DNA]</scope>
    <source>
        <strain evidence="14 15">QMT-28</strain>
    </source>
</reference>
<dbReference type="FunFam" id="3.40.50.300:FF:000299">
    <property type="entry name" value="ABC transporter ATP-binding protein/permease"/>
    <property type="match status" value="1"/>
</dbReference>
<dbReference type="RefSeq" id="WP_153288512.1">
    <property type="nucleotide sequence ID" value="NZ_CP045643.1"/>
</dbReference>
<keyword evidence="6 14" id="KW-0067">ATP-binding</keyword>
<dbReference type="InterPro" id="IPR027417">
    <property type="entry name" value="P-loop_NTPase"/>
</dbReference>
<feature type="compositionally biased region" description="Basic and acidic residues" evidence="10">
    <location>
        <begin position="41"/>
        <end position="53"/>
    </location>
</feature>
<dbReference type="Pfam" id="PF00664">
    <property type="entry name" value="ABC_membrane"/>
    <property type="match status" value="1"/>
</dbReference>
<name>A0A5Q0LBG1_9ACTN</name>
<feature type="domain" description="ABC transporter" evidence="12">
    <location>
        <begin position="401"/>
        <end position="635"/>
    </location>
</feature>
<dbReference type="InterPro" id="IPR003593">
    <property type="entry name" value="AAA+_ATPase"/>
</dbReference>
<evidence type="ECO:0000256" key="1">
    <source>
        <dbReference type="ARBA" id="ARBA00004651"/>
    </source>
</evidence>